<dbReference type="AlphaFoldDB" id="A0A381PN55"/>
<sequence>MLLPVAIEASFAAGDPIQSNSIADLNAHDIRADGYYFAGAFMAEHTRQIGVMLAGNDMLVTVAYT</sequence>
<protein>
    <submittedName>
        <fullName evidence="1">Uncharacterized protein</fullName>
    </submittedName>
</protein>
<dbReference type="EMBL" id="UINC01001039">
    <property type="protein sequence ID" value="SUZ68445.1"/>
    <property type="molecule type" value="Genomic_DNA"/>
</dbReference>
<reference evidence="1" key="1">
    <citation type="submission" date="2018-05" db="EMBL/GenBank/DDBJ databases">
        <authorList>
            <person name="Lanie J.A."/>
            <person name="Ng W.-L."/>
            <person name="Kazmierczak K.M."/>
            <person name="Andrzejewski T.M."/>
            <person name="Davidsen T.M."/>
            <person name="Wayne K.J."/>
            <person name="Tettelin H."/>
            <person name="Glass J.I."/>
            <person name="Rusch D."/>
            <person name="Podicherti R."/>
            <person name="Tsui H.-C.T."/>
            <person name="Winkler M.E."/>
        </authorList>
    </citation>
    <scope>NUCLEOTIDE SEQUENCE</scope>
</reference>
<evidence type="ECO:0000313" key="1">
    <source>
        <dbReference type="EMBL" id="SUZ68445.1"/>
    </source>
</evidence>
<name>A0A381PN55_9ZZZZ</name>
<gene>
    <name evidence="1" type="ORF">METZ01_LOCUS21299</name>
</gene>
<organism evidence="1">
    <name type="scientific">marine metagenome</name>
    <dbReference type="NCBI Taxonomy" id="408172"/>
    <lineage>
        <taxon>unclassified sequences</taxon>
        <taxon>metagenomes</taxon>
        <taxon>ecological metagenomes</taxon>
    </lineage>
</organism>
<accession>A0A381PN55</accession>
<proteinExistence type="predicted"/>